<gene>
    <name evidence="3" type="ORF">RFI_35051</name>
</gene>
<dbReference type="GO" id="GO:0005524">
    <property type="term" value="F:ATP binding"/>
    <property type="evidence" value="ECO:0007669"/>
    <property type="project" value="InterPro"/>
</dbReference>
<evidence type="ECO:0000256" key="2">
    <source>
        <dbReference type="ARBA" id="ARBA00023186"/>
    </source>
</evidence>
<dbReference type="EMBL" id="ASPP01035920">
    <property type="protein sequence ID" value="ETO02385.1"/>
    <property type="molecule type" value="Genomic_DNA"/>
</dbReference>
<dbReference type="SUPFAM" id="SSF48592">
    <property type="entry name" value="GroEL equatorial domain-like"/>
    <property type="match status" value="1"/>
</dbReference>
<proteinExistence type="inferred from homology"/>
<comment type="caution">
    <text evidence="3">The sequence shown here is derived from an EMBL/GenBank/DDBJ whole genome shotgun (WGS) entry which is preliminary data.</text>
</comment>
<evidence type="ECO:0000313" key="4">
    <source>
        <dbReference type="Proteomes" id="UP000023152"/>
    </source>
</evidence>
<name>X6LNW4_RETFI</name>
<keyword evidence="2" id="KW-0143">Chaperone</keyword>
<dbReference type="InterPro" id="IPR027413">
    <property type="entry name" value="GROEL-like_equatorial_sf"/>
</dbReference>
<dbReference type="AlphaFoldDB" id="X6LNW4"/>
<dbReference type="Proteomes" id="UP000023152">
    <property type="component" value="Unassembled WGS sequence"/>
</dbReference>
<sequence>NIEFEDKYENLGAQLVRHVASKTNDVAGDGTTTATVLVRAIFREGCRAVAAGLNPMDVKRGIDKAVSKVLEHLKSIAELVQDKDSIFKVATISANGDRKLGQLIADAFEKMGNQGIFRVVDVVEGMRFDRVYLSPWFITDARKQIVEYDNPVLLFADKKMSSGAALAGLMEQVYMHIFVCYSLTCTFLRDMSILTGGQVVSEDLGQKIEDVQLGDLGRCGRIAITKDDTTILNGSGKREDIDERNSQ</sequence>
<accession>X6LNW4</accession>
<dbReference type="PANTHER" id="PTHR45633">
    <property type="entry name" value="60 KDA HEAT SHOCK PROTEIN, MITOCHONDRIAL"/>
    <property type="match status" value="1"/>
</dbReference>
<keyword evidence="4" id="KW-1185">Reference proteome</keyword>
<dbReference type="GO" id="GO:0140662">
    <property type="term" value="F:ATP-dependent protein folding chaperone"/>
    <property type="evidence" value="ECO:0007669"/>
    <property type="project" value="InterPro"/>
</dbReference>
<dbReference type="OMA" id="WFITDAR"/>
<dbReference type="InterPro" id="IPR002423">
    <property type="entry name" value="Cpn60/GroEL/TCP-1"/>
</dbReference>
<dbReference type="SUPFAM" id="SSF52029">
    <property type="entry name" value="GroEL apical domain-like"/>
    <property type="match status" value="1"/>
</dbReference>
<dbReference type="InterPro" id="IPR001844">
    <property type="entry name" value="Cpn60/GroEL"/>
</dbReference>
<protein>
    <submittedName>
        <fullName evidence="3">Chaperonin GroEL</fullName>
    </submittedName>
</protein>
<dbReference type="OrthoDB" id="1733909at2759"/>
<evidence type="ECO:0000256" key="1">
    <source>
        <dbReference type="ARBA" id="ARBA00006607"/>
    </source>
</evidence>
<dbReference type="Pfam" id="PF00118">
    <property type="entry name" value="Cpn60_TCP1"/>
    <property type="match status" value="1"/>
</dbReference>
<dbReference type="Gene3D" id="3.50.7.10">
    <property type="entry name" value="GroEL"/>
    <property type="match status" value="2"/>
</dbReference>
<feature type="non-terminal residue" evidence="3">
    <location>
        <position position="1"/>
    </location>
</feature>
<organism evidence="3 4">
    <name type="scientific">Reticulomyxa filosa</name>
    <dbReference type="NCBI Taxonomy" id="46433"/>
    <lineage>
        <taxon>Eukaryota</taxon>
        <taxon>Sar</taxon>
        <taxon>Rhizaria</taxon>
        <taxon>Retaria</taxon>
        <taxon>Foraminifera</taxon>
        <taxon>Monothalamids</taxon>
        <taxon>Reticulomyxidae</taxon>
        <taxon>Reticulomyxa</taxon>
    </lineage>
</organism>
<dbReference type="GO" id="GO:0042026">
    <property type="term" value="P:protein refolding"/>
    <property type="evidence" value="ECO:0007669"/>
    <property type="project" value="InterPro"/>
</dbReference>
<dbReference type="Gene3D" id="1.10.560.10">
    <property type="entry name" value="GroEL-like equatorial domain"/>
    <property type="match status" value="1"/>
</dbReference>
<comment type="similarity">
    <text evidence="1">Belongs to the chaperonin (HSP60) family.</text>
</comment>
<dbReference type="InterPro" id="IPR027409">
    <property type="entry name" value="GroEL-like_apical_dom_sf"/>
</dbReference>
<reference evidence="3 4" key="1">
    <citation type="journal article" date="2013" name="Curr. Biol.">
        <title>The Genome of the Foraminiferan Reticulomyxa filosa.</title>
        <authorList>
            <person name="Glockner G."/>
            <person name="Hulsmann N."/>
            <person name="Schleicher M."/>
            <person name="Noegel A.A."/>
            <person name="Eichinger L."/>
            <person name="Gallinger C."/>
            <person name="Pawlowski J."/>
            <person name="Sierra R."/>
            <person name="Euteneuer U."/>
            <person name="Pillet L."/>
            <person name="Moustafa A."/>
            <person name="Platzer M."/>
            <person name="Groth M."/>
            <person name="Szafranski K."/>
            <person name="Schliwa M."/>
        </authorList>
    </citation>
    <scope>NUCLEOTIDE SEQUENCE [LARGE SCALE GENOMIC DNA]</scope>
</reference>
<evidence type="ECO:0000313" key="3">
    <source>
        <dbReference type="EMBL" id="ETO02385.1"/>
    </source>
</evidence>